<dbReference type="Proteomes" id="UP000829398">
    <property type="component" value="Chromosome 8"/>
</dbReference>
<gene>
    <name evidence="1" type="ORF">KPL71_023610</name>
</gene>
<organism evidence="1 2">
    <name type="scientific">Citrus sinensis</name>
    <name type="common">Sweet orange</name>
    <name type="synonym">Citrus aurantium var. sinensis</name>
    <dbReference type="NCBI Taxonomy" id="2711"/>
    <lineage>
        <taxon>Eukaryota</taxon>
        <taxon>Viridiplantae</taxon>
        <taxon>Streptophyta</taxon>
        <taxon>Embryophyta</taxon>
        <taxon>Tracheophyta</taxon>
        <taxon>Spermatophyta</taxon>
        <taxon>Magnoliopsida</taxon>
        <taxon>eudicotyledons</taxon>
        <taxon>Gunneridae</taxon>
        <taxon>Pentapetalae</taxon>
        <taxon>rosids</taxon>
        <taxon>malvids</taxon>
        <taxon>Sapindales</taxon>
        <taxon>Rutaceae</taxon>
        <taxon>Aurantioideae</taxon>
        <taxon>Citrus</taxon>
    </lineage>
</organism>
<accession>A0ACB8IM36</accession>
<keyword evidence="2" id="KW-1185">Reference proteome</keyword>
<protein>
    <submittedName>
        <fullName evidence="1">Uncharacterized protein</fullName>
    </submittedName>
</protein>
<proteinExistence type="predicted"/>
<reference evidence="2" key="1">
    <citation type="journal article" date="2023" name="Hortic. Res.">
        <title>A chromosome-level phased genome enabling allele-level studies in sweet orange: a case study on citrus Huanglongbing tolerance.</title>
        <authorList>
            <person name="Wu B."/>
            <person name="Yu Q."/>
            <person name="Deng Z."/>
            <person name="Duan Y."/>
            <person name="Luo F."/>
            <person name="Gmitter F. Jr."/>
        </authorList>
    </citation>
    <scope>NUCLEOTIDE SEQUENCE [LARGE SCALE GENOMIC DNA]</scope>
    <source>
        <strain evidence="2">cv. Valencia</strain>
    </source>
</reference>
<name>A0ACB8IM36_CITSI</name>
<sequence length="1541" mass="166568">MTSGSAQQARPRAEKSRSSRAPARGSFTRHHRAQQARPRAAPSRAASAPARGTIARSKRASARHHRAQLARLRAAPSRGTIARSKRASARHHRAQQAPSRAASAPARGTIARHHRAAPSRALARLRAAPSRAASAPARGTIARSQRYRARHHRAQQAPQRAAPSRAAGAIGRGTISRNHRAQLARLRAPPLRALSEIPAAPSRGTIVRYLRARARHHTAQLARLRAAPSRPSARHHRAQQAHQRAAPSRAVSEIARGPIARSNRASARHHRAAPSRTASAPARRTIARSKRTSARHHRANQRDSEGHHRAQQARQRAAPSRAVSEIARGSFTQHHRAQQARQRAAPSRAASAPARGTIASSKRARARHHRAQRAPQRAAPSRAASSPARGTIARSKRTSARHHRAQAANSRAARQPTLARQGCPRSSGKAAHCGARLRTLAREAADARAARKPTLAREAAHFRVRHASPTREEGSANSCEGCSPASRARSARSRGRIRARARHAPGTRAANCRRSSEARQRALATKARSRRSSEARQRALATKARSRRSSEARQRALATKARSPRSSEARLAHAMQPPLARQAAQAREASCPRSRGRQRALASRPGTIARLARHPRGPRTAPSREAGRALPGWGGWLPSAREVYVRLLTVGGDGSLFRVDRGSKATLPLTIPRRVFKSSAKDSTRRSMGITIQGGRRGPSAAGAWPTTRASGDRAVPTAGRQTGGGRTRRSSPDSDLEAFSHNPAHGSFAPLAFQPSAMTNCANQRSKGSIGHAFTVRIRTENQNQTSFYPFVPHEISVLVELILGHLRYLLTDVPPQPNSPPDNVFRPDRPPGISLSPFPAPTYTTPLKSFHKVGLESSSTGSSFPADSAKPVPLAVVSLDSRQGHRIPLVRTSSESTVRRPGKAPERTVPSPSPGRHAATRSRRGGSSSSPPTADGFGTGTPVPSPQSQSFSRSYGSILPTSLAYIVPSTRGCSPWRPDAVMSTTGRGRHSVLRIFKGRRGRTGHRATCGALPAAGPYLRLSRFQDLHRRPLRPGSRPGFCGDRRALLLIGAWHLPRRPGIGRALKRHPFSGLVDSADERFARQYRCGPPPEFPLASPRSGIVHHLSGPDRHAHTRTLLRRSRSVGGAPARDPANQLPCALRVYWPVDSHTCQTPWSVFQDGPNGEPAGRCRERAGTRSTPGGRALPATIAATTSPQAYRRPGLGPPPQSASVRAPSRSADRLSPFRIRPGRIAGPHPLPSRQFQALFDSLFKVLFIFPSRYLFAIGLSPVFSLGRNLPPDLGCIPKQPDSQTAPRGATGSGRDGALTLSGAPFQGTWARSAAEDASPDYNSDAGGARFSSWALPGSLAVTKGILSAPGVRCFASRERDESLSPRRGAGRRSARCGRIPPPAAGDINWFAGRSAGQVSTMILPQAANRPRRRDPNTSPDHSIGRSDGRQIAPPTKNGHAPPPIESRKSSQSVNPYYVWTCAGGTTRPVKARSASPAEGTRRPVHTARRTGRPNPRSNYELFNCNNLNIRYWSWNYRGCWHQTCPPMDPR</sequence>
<comment type="caution">
    <text evidence="1">The sequence shown here is derived from an EMBL/GenBank/DDBJ whole genome shotgun (WGS) entry which is preliminary data.</text>
</comment>
<evidence type="ECO:0000313" key="2">
    <source>
        <dbReference type="Proteomes" id="UP000829398"/>
    </source>
</evidence>
<dbReference type="EMBL" id="CM039177">
    <property type="protein sequence ID" value="KAH9697431.1"/>
    <property type="molecule type" value="Genomic_DNA"/>
</dbReference>
<evidence type="ECO:0000313" key="1">
    <source>
        <dbReference type="EMBL" id="KAH9697431.1"/>
    </source>
</evidence>